<dbReference type="Proteomes" id="UP000612585">
    <property type="component" value="Unassembled WGS sequence"/>
</dbReference>
<dbReference type="EMBL" id="BOPG01000112">
    <property type="protein sequence ID" value="GIJ64215.1"/>
    <property type="molecule type" value="Genomic_DNA"/>
</dbReference>
<reference evidence="1" key="1">
    <citation type="submission" date="2021-01" db="EMBL/GenBank/DDBJ databases">
        <title>Whole genome shotgun sequence of Virgisporangium aurantiacum NBRC 16421.</title>
        <authorList>
            <person name="Komaki H."/>
            <person name="Tamura T."/>
        </authorList>
    </citation>
    <scope>NUCLEOTIDE SEQUENCE</scope>
    <source>
        <strain evidence="1">NBRC 16421</strain>
    </source>
</reference>
<comment type="caution">
    <text evidence="1">The sequence shown here is derived from an EMBL/GenBank/DDBJ whole genome shotgun (WGS) entry which is preliminary data.</text>
</comment>
<proteinExistence type="predicted"/>
<name>A0A8J3ZLI0_9ACTN</name>
<organism evidence="1 2">
    <name type="scientific">Virgisporangium aurantiacum</name>
    <dbReference type="NCBI Taxonomy" id="175570"/>
    <lineage>
        <taxon>Bacteria</taxon>
        <taxon>Bacillati</taxon>
        <taxon>Actinomycetota</taxon>
        <taxon>Actinomycetes</taxon>
        <taxon>Micromonosporales</taxon>
        <taxon>Micromonosporaceae</taxon>
        <taxon>Virgisporangium</taxon>
    </lineage>
</organism>
<sequence length="230" mass="25296">MICPHCAASVKHRERSGHRCGRCGREFVFEPRDHASRLTDVQVRRAAAWLGEGLFRYTFGQLTATVGRGGAVPPNFRETMLLRWPQVHGSLPAGLVDERSRIGADPPIRPVTAHVLCPDRAVSACLLANDVQRRFDVLVRGRDAPAGTQTVLLFGGLDERAHKMLATLRRSGRRAVAVGPPAGRALVRVRPSVLVEWLDLAVRAETRFRDGARKAAAVDYLDWPGVTDVD</sequence>
<protein>
    <submittedName>
        <fullName evidence="1">Uncharacterized protein</fullName>
    </submittedName>
</protein>
<gene>
    <name evidence="1" type="ORF">Vau01_117310</name>
</gene>
<dbReference type="RefSeq" id="WP_204012321.1">
    <property type="nucleotide sequence ID" value="NZ_BOPG01000112.1"/>
</dbReference>
<evidence type="ECO:0000313" key="1">
    <source>
        <dbReference type="EMBL" id="GIJ64215.1"/>
    </source>
</evidence>
<dbReference type="AlphaFoldDB" id="A0A8J3ZLI0"/>
<keyword evidence="2" id="KW-1185">Reference proteome</keyword>
<evidence type="ECO:0000313" key="2">
    <source>
        <dbReference type="Proteomes" id="UP000612585"/>
    </source>
</evidence>
<accession>A0A8J3ZLI0</accession>